<reference evidence="2" key="1">
    <citation type="journal article" date="2019" name="Int. J. Syst. Evol. Microbiol.">
        <title>The Global Catalogue of Microorganisms (GCM) 10K type strain sequencing project: providing services to taxonomists for standard genome sequencing and annotation.</title>
        <authorList>
            <consortium name="The Broad Institute Genomics Platform"/>
            <consortium name="The Broad Institute Genome Sequencing Center for Infectious Disease"/>
            <person name="Wu L."/>
            <person name="Ma J."/>
        </authorList>
    </citation>
    <scope>NUCLEOTIDE SEQUENCE [LARGE SCALE GENOMIC DNA]</scope>
    <source>
        <strain evidence="2">CCUG 56029</strain>
    </source>
</reference>
<dbReference type="RefSeq" id="WP_380038568.1">
    <property type="nucleotide sequence ID" value="NZ_JBHSEH010000007.1"/>
</dbReference>
<proteinExistence type="predicted"/>
<sequence>MPLTGTKTASTPKPKRGVAYDAIIDQLDSEWASLKQDNPELHGDDAGLLAYFHSCTRSLLHDIRDPYTQTWPAEYEEASRVPKLCAYLRSLQDQEGTPVKIAREQMLQGLRTSWPAYRDLNPVEIPNGTSILDQECPPFSWEALVSNWPGETAQPHTQSLPHFSSKEVADFNLAAFALLFLNRQLRYYLTDLKPHPTDDGRS</sequence>
<protein>
    <submittedName>
        <fullName evidence="1">Uncharacterized protein</fullName>
    </submittedName>
</protein>
<name>A0ABV8XPL6_9DEIO</name>
<organism evidence="1 2">
    <name type="scientific">Deinococcus navajonensis</name>
    <dbReference type="NCBI Taxonomy" id="309884"/>
    <lineage>
        <taxon>Bacteria</taxon>
        <taxon>Thermotogati</taxon>
        <taxon>Deinococcota</taxon>
        <taxon>Deinococci</taxon>
        <taxon>Deinococcales</taxon>
        <taxon>Deinococcaceae</taxon>
        <taxon>Deinococcus</taxon>
    </lineage>
</organism>
<evidence type="ECO:0000313" key="2">
    <source>
        <dbReference type="Proteomes" id="UP001595998"/>
    </source>
</evidence>
<evidence type="ECO:0000313" key="1">
    <source>
        <dbReference type="EMBL" id="MFC4426275.1"/>
    </source>
</evidence>
<gene>
    <name evidence="1" type="ORF">ACFOZ9_08610</name>
</gene>
<dbReference type="EMBL" id="JBHSEH010000007">
    <property type="protein sequence ID" value="MFC4426275.1"/>
    <property type="molecule type" value="Genomic_DNA"/>
</dbReference>
<accession>A0ABV8XPL6</accession>
<keyword evidence="2" id="KW-1185">Reference proteome</keyword>
<dbReference type="Proteomes" id="UP001595998">
    <property type="component" value="Unassembled WGS sequence"/>
</dbReference>
<comment type="caution">
    <text evidence="1">The sequence shown here is derived from an EMBL/GenBank/DDBJ whole genome shotgun (WGS) entry which is preliminary data.</text>
</comment>